<feature type="region of interest" description="Disordered" evidence="1">
    <location>
        <begin position="15"/>
        <end position="39"/>
    </location>
</feature>
<comment type="caution">
    <text evidence="2">The sequence shown here is derived from an EMBL/GenBank/DDBJ whole genome shotgun (WGS) entry which is preliminary data.</text>
</comment>
<gene>
    <name evidence="2" type="ORF">E6O75_ATG10588</name>
</gene>
<organism evidence="2 3">
    <name type="scientific">Venturia nashicola</name>
    <dbReference type="NCBI Taxonomy" id="86259"/>
    <lineage>
        <taxon>Eukaryota</taxon>
        <taxon>Fungi</taxon>
        <taxon>Dikarya</taxon>
        <taxon>Ascomycota</taxon>
        <taxon>Pezizomycotina</taxon>
        <taxon>Dothideomycetes</taxon>
        <taxon>Pleosporomycetidae</taxon>
        <taxon>Venturiales</taxon>
        <taxon>Venturiaceae</taxon>
        <taxon>Venturia</taxon>
    </lineage>
</organism>
<dbReference type="AlphaFoldDB" id="A0A4Z1P7C0"/>
<protein>
    <submittedName>
        <fullName evidence="2">Uncharacterized protein</fullName>
    </submittedName>
</protein>
<evidence type="ECO:0000313" key="2">
    <source>
        <dbReference type="EMBL" id="TID17943.1"/>
    </source>
</evidence>
<evidence type="ECO:0000256" key="1">
    <source>
        <dbReference type="SAM" id="MobiDB-lite"/>
    </source>
</evidence>
<dbReference type="Proteomes" id="UP000298493">
    <property type="component" value="Unassembled WGS sequence"/>
</dbReference>
<evidence type="ECO:0000313" key="3">
    <source>
        <dbReference type="Proteomes" id="UP000298493"/>
    </source>
</evidence>
<name>A0A4Z1P7C0_9PEZI</name>
<keyword evidence="3" id="KW-1185">Reference proteome</keyword>
<sequence length="100" mass="11479">MNTCTPDSKLKCQLGVPEVSRTQSESGKESWKARNMTRTSKRSFPLSHMLFLLRSQISGLGAWLWGQLQRPVSSRRTWLVSTYSHDARPRHEVVDVESFT</sequence>
<dbReference type="EMBL" id="SNSC02000015">
    <property type="protein sequence ID" value="TID17943.1"/>
    <property type="molecule type" value="Genomic_DNA"/>
</dbReference>
<accession>A0A4Z1P7C0</accession>
<proteinExistence type="predicted"/>
<reference evidence="2 3" key="1">
    <citation type="submission" date="2019-04" db="EMBL/GenBank/DDBJ databases">
        <title>High contiguity whole genome sequence and gene annotation resource for two Venturia nashicola isolates.</title>
        <authorList>
            <person name="Prokchorchik M."/>
            <person name="Won K."/>
            <person name="Lee Y."/>
            <person name="Choi E.D."/>
            <person name="Segonzac C."/>
            <person name="Sohn K.H."/>
        </authorList>
    </citation>
    <scope>NUCLEOTIDE SEQUENCE [LARGE SCALE GENOMIC DNA]</scope>
    <source>
        <strain evidence="2 3">PRI2</strain>
    </source>
</reference>